<sequence>MFRMAKEQKDKDILEQENSEEEVDEEEVEKYMKEQENKRKTIKSPSFDWKEKKRDQRKEEINRKKLEDAEKIRIRRKEVEQPLTNNYSVEEYKVIGLGDKHVTIEKNEKLDKVAVDSIKITEKKKKTEQNRKKKTEKFK</sequence>
<keyword evidence="3" id="KW-1185">Reference proteome</keyword>
<proteinExistence type="predicted"/>
<feature type="compositionally biased region" description="Basic and acidic residues" evidence="1">
    <location>
        <begin position="48"/>
        <end position="67"/>
    </location>
</feature>
<dbReference type="AlphaFoldDB" id="A0ABD2QJ54"/>
<protein>
    <submittedName>
        <fullName evidence="2">Uncharacterized protein</fullName>
    </submittedName>
</protein>
<feature type="compositionally biased region" description="Basic and acidic residues" evidence="1">
    <location>
        <begin position="29"/>
        <end position="39"/>
    </location>
</feature>
<accession>A0ABD2QJ54</accession>
<evidence type="ECO:0000256" key="1">
    <source>
        <dbReference type="SAM" id="MobiDB-lite"/>
    </source>
</evidence>
<dbReference type="EMBL" id="JBJKFK010000245">
    <property type="protein sequence ID" value="KAL3318426.1"/>
    <property type="molecule type" value="Genomic_DNA"/>
</dbReference>
<reference evidence="2 3" key="1">
    <citation type="submission" date="2024-11" db="EMBL/GenBank/DDBJ databases">
        <title>Adaptive evolution of stress response genes in parasites aligns with host niche diversity.</title>
        <authorList>
            <person name="Hahn C."/>
            <person name="Resl P."/>
        </authorList>
    </citation>
    <scope>NUCLEOTIDE SEQUENCE [LARGE SCALE GENOMIC DNA]</scope>
    <source>
        <strain evidence="2">EGGRZ-B1_66</strain>
        <tissue evidence="2">Body</tissue>
    </source>
</reference>
<feature type="region of interest" description="Disordered" evidence="1">
    <location>
        <begin position="1"/>
        <end position="67"/>
    </location>
</feature>
<comment type="caution">
    <text evidence="2">The sequence shown here is derived from an EMBL/GenBank/DDBJ whole genome shotgun (WGS) entry which is preliminary data.</text>
</comment>
<evidence type="ECO:0000313" key="3">
    <source>
        <dbReference type="Proteomes" id="UP001626550"/>
    </source>
</evidence>
<feature type="compositionally biased region" description="Acidic residues" evidence="1">
    <location>
        <begin position="15"/>
        <end position="28"/>
    </location>
</feature>
<dbReference type="Proteomes" id="UP001626550">
    <property type="component" value="Unassembled WGS sequence"/>
</dbReference>
<evidence type="ECO:0000313" key="2">
    <source>
        <dbReference type="EMBL" id="KAL3318426.1"/>
    </source>
</evidence>
<gene>
    <name evidence="2" type="ORF">Ciccas_002917</name>
</gene>
<name>A0ABD2QJ54_9PLAT</name>
<organism evidence="2 3">
    <name type="scientific">Cichlidogyrus casuarinus</name>
    <dbReference type="NCBI Taxonomy" id="1844966"/>
    <lineage>
        <taxon>Eukaryota</taxon>
        <taxon>Metazoa</taxon>
        <taxon>Spiralia</taxon>
        <taxon>Lophotrochozoa</taxon>
        <taxon>Platyhelminthes</taxon>
        <taxon>Monogenea</taxon>
        <taxon>Monopisthocotylea</taxon>
        <taxon>Dactylogyridea</taxon>
        <taxon>Ancyrocephalidae</taxon>
        <taxon>Cichlidogyrus</taxon>
    </lineage>
</organism>
<feature type="compositionally biased region" description="Basic and acidic residues" evidence="1">
    <location>
        <begin position="1"/>
        <end position="14"/>
    </location>
</feature>